<gene>
    <name evidence="2" type="ORF">CCE02nite_23300</name>
</gene>
<feature type="region of interest" description="Disordered" evidence="1">
    <location>
        <begin position="1"/>
        <end position="27"/>
    </location>
</feature>
<organism evidence="2 3">
    <name type="scientific">Cellulosimicrobium cellulans</name>
    <name type="common">Arthrobacter luteus</name>
    <dbReference type="NCBI Taxonomy" id="1710"/>
    <lineage>
        <taxon>Bacteria</taxon>
        <taxon>Bacillati</taxon>
        <taxon>Actinomycetota</taxon>
        <taxon>Actinomycetes</taxon>
        <taxon>Micrococcales</taxon>
        <taxon>Promicromonosporaceae</taxon>
        <taxon>Cellulosimicrobium</taxon>
    </lineage>
</organism>
<accession>A0A4Y4E6R9</accession>
<name>A0A4Y4E6R9_CELCE</name>
<dbReference type="AlphaFoldDB" id="A0A4Y4E6R9"/>
<evidence type="ECO:0000256" key="1">
    <source>
        <dbReference type="SAM" id="MobiDB-lite"/>
    </source>
</evidence>
<comment type="caution">
    <text evidence="2">The sequence shown here is derived from an EMBL/GenBank/DDBJ whole genome shotgun (WGS) entry which is preliminary data.</text>
</comment>
<dbReference type="Proteomes" id="UP000316659">
    <property type="component" value="Unassembled WGS sequence"/>
</dbReference>
<dbReference type="EMBL" id="BJNZ01000013">
    <property type="protein sequence ID" value="GED10331.1"/>
    <property type="molecule type" value="Genomic_DNA"/>
</dbReference>
<proteinExistence type="predicted"/>
<sequence length="107" mass="11436">MEKGGWSVMTVVDRNASPHPSVTDSVRGRDVVPCASAAVLMRCGELSPRSSPPTMRVFWCQHGPRVGAEGRDSKTVADPVFHVEHAPGEAAREESRFTGIYAAGESA</sequence>
<evidence type="ECO:0000313" key="2">
    <source>
        <dbReference type="EMBL" id="GED10331.1"/>
    </source>
</evidence>
<protein>
    <submittedName>
        <fullName evidence="2">Uncharacterized protein</fullName>
    </submittedName>
</protein>
<evidence type="ECO:0000313" key="3">
    <source>
        <dbReference type="Proteomes" id="UP000316659"/>
    </source>
</evidence>
<reference evidence="2 3" key="1">
    <citation type="submission" date="2019-06" db="EMBL/GenBank/DDBJ databases">
        <title>Whole genome shotgun sequence of Cellulosimicrobium cellulans NBRC 15516.</title>
        <authorList>
            <person name="Hosoyama A."/>
            <person name="Uohara A."/>
            <person name="Ohji S."/>
            <person name="Ichikawa N."/>
        </authorList>
    </citation>
    <scope>NUCLEOTIDE SEQUENCE [LARGE SCALE GENOMIC DNA]</scope>
    <source>
        <strain evidence="2 3">NBRC 15516</strain>
    </source>
</reference>